<evidence type="ECO:0000313" key="1">
    <source>
        <dbReference type="EMBL" id="VAV88826.1"/>
    </source>
</evidence>
<sequence>MAAEKGRAFLLKIGDGGNPEIFGVVGGMRSTSLRINNETVDVTNKTSGGWREILSGAGVRKISLSGSGIFTDSISEGLLQAKALASSVDNYQVVFESGANFSGTFQVTSLEYAGDYNGERTYSIALESSGVVSFASV</sequence>
<proteinExistence type="predicted"/>
<dbReference type="NCBIfam" id="NF047353">
    <property type="entry name" value="tube_lmo2291"/>
    <property type="match status" value="1"/>
</dbReference>
<protein>
    <submittedName>
        <fullName evidence="1">Gene Transfer Agent tail protein</fullName>
    </submittedName>
</protein>
<dbReference type="AlphaFoldDB" id="A0A3B0RJ44"/>
<dbReference type="InterPro" id="IPR022344">
    <property type="entry name" value="GTA_major-tail"/>
</dbReference>
<dbReference type="InterPro" id="IPR011855">
    <property type="entry name" value="Phgtail_TP901_1"/>
</dbReference>
<dbReference type="PRINTS" id="PR01996">
    <property type="entry name" value="MTP1FAMILY"/>
</dbReference>
<organism evidence="1">
    <name type="scientific">hydrothermal vent metagenome</name>
    <dbReference type="NCBI Taxonomy" id="652676"/>
    <lineage>
        <taxon>unclassified sequences</taxon>
        <taxon>metagenomes</taxon>
        <taxon>ecological metagenomes</taxon>
    </lineage>
</organism>
<accession>A0A3B0RJ44</accession>
<dbReference type="EMBL" id="UOED01000038">
    <property type="protein sequence ID" value="VAV88826.1"/>
    <property type="molecule type" value="Genomic_DNA"/>
</dbReference>
<gene>
    <name evidence="1" type="ORF">MNBD_ALPHA02-73</name>
</gene>
<dbReference type="Pfam" id="PF06199">
    <property type="entry name" value="Phage_tail_2"/>
    <property type="match status" value="1"/>
</dbReference>
<name>A0A3B0RJ44_9ZZZZ</name>
<dbReference type="NCBIfam" id="TIGR02126">
    <property type="entry name" value="phgtail_TP901_1"/>
    <property type="match status" value="1"/>
</dbReference>
<reference evidence="1" key="1">
    <citation type="submission" date="2018-06" db="EMBL/GenBank/DDBJ databases">
        <authorList>
            <person name="Zhirakovskaya E."/>
        </authorList>
    </citation>
    <scope>NUCLEOTIDE SEQUENCE</scope>
</reference>